<reference evidence="4" key="1">
    <citation type="journal article" date="2010" name="Genome Biol.">
        <title>Genome sequence of the necrotrophic plant pathogen Pythium ultimum reveals original pathogenicity mechanisms and effector repertoire.</title>
        <authorList>
            <person name="Levesque C.A."/>
            <person name="Brouwer H."/>
            <person name="Cano L."/>
            <person name="Hamilton J.P."/>
            <person name="Holt C."/>
            <person name="Huitema E."/>
            <person name="Raffaele S."/>
            <person name="Robideau G.P."/>
            <person name="Thines M."/>
            <person name="Win J."/>
            <person name="Zerillo M.M."/>
            <person name="Beakes G.W."/>
            <person name="Boore J.L."/>
            <person name="Busam D."/>
            <person name="Dumas B."/>
            <person name="Ferriera S."/>
            <person name="Fuerstenberg S.I."/>
            <person name="Gachon C.M."/>
            <person name="Gaulin E."/>
            <person name="Govers F."/>
            <person name="Grenville-Briggs L."/>
            <person name="Horner N."/>
            <person name="Hostetler J."/>
            <person name="Jiang R.H."/>
            <person name="Johnson J."/>
            <person name="Krajaejun T."/>
            <person name="Lin H."/>
            <person name="Meijer H.J."/>
            <person name="Moore B."/>
            <person name="Morris P."/>
            <person name="Phuntmart V."/>
            <person name="Puiu D."/>
            <person name="Shetty J."/>
            <person name="Stajich J.E."/>
            <person name="Tripathy S."/>
            <person name="Wawra S."/>
            <person name="van West P."/>
            <person name="Whitty B.R."/>
            <person name="Coutinho P.M."/>
            <person name="Henrissat B."/>
            <person name="Martin F."/>
            <person name="Thomas P.D."/>
            <person name="Tyler B.M."/>
            <person name="De Vries R.P."/>
            <person name="Kamoun S."/>
            <person name="Yandell M."/>
            <person name="Tisserat N."/>
            <person name="Buell C.R."/>
        </authorList>
    </citation>
    <scope>NUCLEOTIDE SEQUENCE</scope>
    <source>
        <strain evidence="4">DAOM:BR144</strain>
    </source>
</reference>
<reference evidence="4" key="2">
    <citation type="submission" date="2010-04" db="EMBL/GenBank/DDBJ databases">
        <authorList>
            <person name="Buell R."/>
            <person name="Hamilton J."/>
            <person name="Hostetler J."/>
        </authorList>
    </citation>
    <scope>NUCLEOTIDE SEQUENCE [LARGE SCALE GENOMIC DNA]</scope>
    <source>
        <strain evidence="4">DAOM:BR144</strain>
    </source>
</reference>
<proteinExistence type="predicted"/>
<feature type="coiled-coil region" evidence="1">
    <location>
        <begin position="379"/>
        <end position="427"/>
    </location>
</feature>
<dbReference type="EnsemblProtists" id="PYU1_T003946">
    <property type="protein sequence ID" value="PYU1_T003946"/>
    <property type="gene ID" value="PYU1_G003936"/>
</dbReference>
<evidence type="ECO:0000313" key="3">
    <source>
        <dbReference type="EnsemblProtists" id="PYU1_T003946"/>
    </source>
</evidence>
<dbReference type="OMA" id="DEECMSD"/>
<feature type="compositionally biased region" description="Polar residues" evidence="2">
    <location>
        <begin position="716"/>
        <end position="728"/>
    </location>
</feature>
<sequence>MPRSLQHFGVRAEAPMMQPTTMSMTAATSPWRQPAAPGFAGARHAARPSAASFSAGDSHSHHQTMLAFERQLDALVDGGEENAAAQHVNNFSTSSTSSEMMEQRNARTFERNLSISSVSSLPAFGSNTNNNSRNAIKANLKLNVGTKITGRRHRTPRRFVVTDIPDFDDFGHTSPMKNDPTLVESHRHVTTHQQRQGKTEVKGRFTIIDLSPESPHGSPPVQRSPVAEFISRGRHGDTPRKKGHRKVQRSLQLVVDTASGANVPNTFRTESPKTPANGSQNRVTYLDPVDTSSKTRRVDLNVFDRHLDHLQKESAEMKSLLEGMVSTNARWISALSQAGVVFPVAQNNTAPGFTDASEVVAPAEPERAAAVGSSIEEKYAAMELAYMELQKKHDALLAKNQKLEEQKEKLESNLQHEIQVSKDLRAQLRHLSQYTGNLIFDSERSNEYMFGDQSTVDVDDQSPVATDFSGDYDFQYQVRKDRLFGRRRRRYIVDEECMSDTSSEGSIMKSRSRTFDDDDNNIPFSESDDDFGRDAKPYLLTANRFEHFMFHHDAYSMNGQIKKDDSSDEDELMGMDSIDPLASSTSDAEDLQVSNQLGHGSSTFKYLKRDDSLSSLIMNNYSTVSSNSSIASFGVQVAALTKSVSGTFMTPESLLARQGSPTNQTVDAKEKYTSLSTENLFFHNSRSSGKGLSSFGLDPHEDPALQGTDDDEAQNGLPSQLYRQTSYH</sequence>
<accession>K3WG55</accession>
<dbReference type="eggNOG" id="ENOG502RZAZ">
    <property type="taxonomic scope" value="Eukaryota"/>
</dbReference>
<evidence type="ECO:0000256" key="2">
    <source>
        <dbReference type="SAM" id="MobiDB-lite"/>
    </source>
</evidence>
<organism evidence="3 4">
    <name type="scientific">Globisporangium ultimum (strain ATCC 200006 / CBS 805.95 / DAOM BR144)</name>
    <name type="common">Pythium ultimum</name>
    <dbReference type="NCBI Taxonomy" id="431595"/>
    <lineage>
        <taxon>Eukaryota</taxon>
        <taxon>Sar</taxon>
        <taxon>Stramenopiles</taxon>
        <taxon>Oomycota</taxon>
        <taxon>Peronosporomycetes</taxon>
        <taxon>Pythiales</taxon>
        <taxon>Pythiaceae</taxon>
        <taxon>Globisporangium</taxon>
    </lineage>
</organism>
<protein>
    <submittedName>
        <fullName evidence="3">Uncharacterized protein</fullName>
    </submittedName>
</protein>
<keyword evidence="4" id="KW-1185">Reference proteome</keyword>
<evidence type="ECO:0000256" key="1">
    <source>
        <dbReference type="SAM" id="Coils"/>
    </source>
</evidence>
<dbReference type="VEuPathDB" id="FungiDB:PYU1_G003936"/>
<dbReference type="InParanoid" id="K3WG55"/>
<evidence type="ECO:0000313" key="4">
    <source>
        <dbReference type="Proteomes" id="UP000019132"/>
    </source>
</evidence>
<dbReference type="AlphaFoldDB" id="K3WG55"/>
<feature type="region of interest" description="Disordered" evidence="2">
    <location>
        <begin position="686"/>
        <end position="728"/>
    </location>
</feature>
<dbReference type="Proteomes" id="UP000019132">
    <property type="component" value="Unassembled WGS sequence"/>
</dbReference>
<feature type="region of interest" description="Disordered" evidence="2">
    <location>
        <begin position="262"/>
        <end position="286"/>
    </location>
</feature>
<feature type="region of interest" description="Disordered" evidence="2">
    <location>
        <begin position="502"/>
        <end position="528"/>
    </location>
</feature>
<feature type="compositionally biased region" description="Acidic residues" evidence="2">
    <location>
        <begin position="516"/>
        <end position="528"/>
    </location>
</feature>
<keyword evidence="1" id="KW-0175">Coiled coil</keyword>
<name>K3WG55_GLOUD</name>
<dbReference type="EMBL" id="GL376567">
    <property type="status" value="NOT_ANNOTATED_CDS"/>
    <property type="molecule type" value="Genomic_DNA"/>
</dbReference>
<dbReference type="HOGENOM" id="CLU_414205_0_0_1"/>
<reference evidence="3" key="3">
    <citation type="submission" date="2015-02" db="UniProtKB">
        <authorList>
            <consortium name="EnsemblProtists"/>
        </authorList>
    </citation>
    <scope>IDENTIFICATION</scope>
    <source>
        <strain evidence="3">DAOM BR144</strain>
    </source>
</reference>
<feature type="compositionally biased region" description="Polar residues" evidence="2">
    <location>
        <begin position="262"/>
        <end position="283"/>
    </location>
</feature>